<comment type="caution">
    <text evidence="3">The sequence shown here is derived from an EMBL/GenBank/DDBJ whole genome shotgun (WGS) entry which is preliminary data.</text>
</comment>
<feature type="region of interest" description="Disordered" evidence="1">
    <location>
        <begin position="70"/>
        <end position="90"/>
    </location>
</feature>
<name>A0A397H780_ASPTH</name>
<accession>A0A397H780</accession>
<dbReference type="VEuPathDB" id="FungiDB:CDV56_104540"/>
<dbReference type="InterPro" id="IPR009057">
    <property type="entry name" value="Homeodomain-like_sf"/>
</dbReference>
<feature type="compositionally biased region" description="Basic residues" evidence="1">
    <location>
        <begin position="284"/>
        <end position="300"/>
    </location>
</feature>
<keyword evidence="4" id="KW-1185">Reference proteome</keyword>
<dbReference type="GeneID" id="38126514"/>
<feature type="region of interest" description="Disordered" evidence="1">
    <location>
        <begin position="114"/>
        <end position="139"/>
    </location>
</feature>
<dbReference type="GO" id="GO:0042393">
    <property type="term" value="F:histone binding"/>
    <property type="evidence" value="ECO:0007669"/>
    <property type="project" value="InterPro"/>
</dbReference>
<dbReference type="InterPro" id="IPR001005">
    <property type="entry name" value="SANT/Myb"/>
</dbReference>
<evidence type="ECO:0000313" key="4">
    <source>
        <dbReference type="Proteomes" id="UP000215305"/>
    </source>
</evidence>
<feature type="region of interest" description="Disordered" evidence="1">
    <location>
        <begin position="1"/>
        <end position="20"/>
    </location>
</feature>
<dbReference type="InterPro" id="IPR009072">
    <property type="entry name" value="Histone-fold"/>
</dbReference>
<feature type="compositionally biased region" description="Acidic residues" evidence="1">
    <location>
        <begin position="315"/>
        <end position="324"/>
    </location>
</feature>
<feature type="region of interest" description="Disordered" evidence="1">
    <location>
        <begin position="183"/>
        <end position="365"/>
    </location>
</feature>
<sequence>MERPQKRPRLSLAGYGEDSDDIDLQEARAQNDLRLKSIFERIFEKYGKDFTDIGDEIDLQTGKIVVNNGHLQGMSGEDDTGEKDNKDGCLFKEDLPTSAIQISDATLGGSIHVSDTEAETGGDNAKDGEQLQRPLTSLQPLPALRLDRSYDEKQPPETADAGLNLDDDTKSVDSLLDCALIVPNESDEPDTRALPAGSEAFPAKANTTADTSNQSQQLRGDKADEPTESIWRVPEIKGEFSTPIFNRSRPKLPSTAVRSASPPEAGSLWTLPGKSRRNTDGKKEKSRKKLGVGQRKHKHQSSPVVHNWSFAETPDGSESDDPLQEDYQPSPTPKTAIHIRGKKHVQITPSRTNDERRPLLPQQNPDSQLAMNALRGATDTKIANGAASQPQPETIKIHADQCISVDTPISEAEQHADPVIAQASTSAGAKRTPMTPDEAKLIVRMRQIEGKKWKEVLEHFPQRKLISLIQWNQTHWTERHDKPPRLSNPWSKEEVDKLQSFKDQQGLTWPGIRAALPGRSHAEIEFALLRLWAELDDGSKYGFAKLVSEAKPTGNQAQIRRAVTLDYVSVTEPRAPLEEDDHEKEKENV</sequence>
<dbReference type="RefSeq" id="XP_026615170.1">
    <property type="nucleotide sequence ID" value="XM_026758159.1"/>
</dbReference>
<dbReference type="PANTHER" id="PTHR15992">
    <property type="entry name" value="HOLLIDAY JUNCTION RECOGNITION PROTEIN"/>
    <property type="match status" value="1"/>
</dbReference>
<feature type="domain" description="Myb-like" evidence="2">
    <location>
        <begin position="486"/>
        <end position="534"/>
    </location>
</feature>
<feature type="compositionally biased region" description="Polar residues" evidence="1">
    <location>
        <begin position="205"/>
        <end position="218"/>
    </location>
</feature>
<dbReference type="Gene3D" id="1.10.20.10">
    <property type="entry name" value="Histone, subunit A"/>
    <property type="match status" value="1"/>
</dbReference>
<evidence type="ECO:0000256" key="1">
    <source>
        <dbReference type="SAM" id="MobiDB-lite"/>
    </source>
</evidence>
<gene>
    <name evidence="3" type="ORF">CDV56_104540</name>
</gene>
<evidence type="ECO:0000259" key="2">
    <source>
        <dbReference type="SMART" id="SM00717"/>
    </source>
</evidence>
<dbReference type="GO" id="GO:0046982">
    <property type="term" value="F:protein heterodimerization activity"/>
    <property type="evidence" value="ECO:0007669"/>
    <property type="project" value="InterPro"/>
</dbReference>
<dbReference type="Proteomes" id="UP000215305">
    <property type="component" value="Unassembled WGS sequence"/>
</dbReference>
<dbReference type="Pfam" id="PF10384">
    <property type="entry name" value="Scm3"/>
    <property type="match status" value="1"/>
</dbReference>
<evidence type="ECO:0000313" key="3">
    <source>
        <dbReference type="EMBL" id="RHZ57788.1"/>
    </source>
</evidence>
<protein>
    <recommendedName>
        <fullName evidence="2">Myb-like domain-containing protein</fullName>
    </recommendedName>
</protein>
<proteinExistence type="predicted"/>
<feature type="region of interest" description="Disordered" evidence="1">
    <location>
        <begin position="147"/>
        <end position="166"/>
    </location>
</feature>
<dbReference type="OrthoDB" id="2420608at2759"/>
<reference evidence="3" key="1">
    <citation type="submission" date="2018-08" db="EMBL/GenBank/DDBJ databases">
        <title>Draft genome sequence of azole-resistant Aspergillus thermomutatus (Neosartorya pseudofischeri) strain HMR AF 39, isolated from a human nasal aspirate.</title>
        <authorList>
            <person name="Parent-Michaud M."/>
            <person name="Dufresne P.J."/>
            <person name="Fournier E."/>
            <person name="Martineau C."/>
            <person name="Moreira S."/>
            <person name="Perkins V."/>
            <person name="De Repentigny L."/>
            <person name="Dufresne S.F."/>
        </authorList>
    </citation>
    <scope>NUCLEOTIDE SEQUENCE [LARGE SCALE GENOMIC DNA]</scope>
    <source>
        <strain evidence="3">HMR AF 39</strain>
    </source>
</reference>
<dbReference type="SMART" id="SM00717">
    <property type="entry name" value="SANT"/>
    <property type="match status" value="2"/>
</dbReference>
<dbReference type="SUPFAM" id="SSF46689">
    <property type="entry name" value="Homeodomain-like"/>
    <property type="match status" value="1"/>
</dbReference>
<dbReference type="AlphaFoldDB" id="A0A397H780"/>
<dbReference type="PANTHER" id="PTHR15992:SF5">
    <property type="entry name" value="HOLLIDAY JUNCTION RECOGNITION PROTEIN"/>
    <property type="match status" value="1"/>
</dbReference>
<organism evidence="3 4">
    <name type="scientific">Aspergillus thermomutatus</name>
    <name type="common">Neosartorya pseudofischeri</name>
    <dbReference type="NCBI Taxonomy" id="41047"/>
    <lineage>
        <taxon>Eukaryota</taxon>
        <taxon>Fungi</taxon>
        <taxon>Dikarya</taxon>
        <taxon>Ascomycota</taxon>
        <taxon>Pezizomycotina</taxon>
        <taxon>Eurotiomycetes</taxon>
        <taxon>Eurotiomycetidae</taxon>
        <taxon>Eurotiales</taxon>
        <taxon>Aspergillaceae</taxon>
        <taxon>Aspergillus</taxon>
        <taxon>Aspergillus subgen. Fumigati</taxon>
    </lineage>
</organism>
<dbReference type="GO" id="GO:0005634">
    <property type="term" value="C:nucleus"/>
    <property type="evidence" value="ECO:0007669"/>
    <property type="project" value="InterPro"/>
</dbReference>
<dbReference type="InterPro" id="IPR018465">
    <property type="entry name" value="Scm3/HJURP"/>
</dbReference>
<feature type="domain" description="Myb-like" evidence="2">
    <location>
        <begin position="430"/>
        <end position="478"/>
    </location>
</feature>
<dbReference type="EMBL" id="NKHU02000075">
    <property type="protein sequence ID" value="RHZ57788.1"/>
    <property type="molecule type" value="Genomic_DNA"/>
</dbReference>